<feature type="compositionally biased region" description="Basic residues" evidence="3">
    <location>
        <begin position="1615"/>
        <end position="1635"/>
    </location>
</feature>
<dbReference type="PANTHER" id="PTHR10416:SF0">
    <property type="entry name" value="DNA POLYMERASE DELTA SUBUNIT 2"/>
    <property type="match status" value="1"/>
</dbReference>
<feature type="compositionally biased region" description="Basic residues" evidence="3">
    <location>
        <begin position="1528"/>
        <end position="1541"/>
    </location>
</feature>
<name>A0ABN9YDV1_9DINO</name>
<evidence type="ECO:0000256" key="3">
    <source>
        <dbReference type="SAM" id="MobiDB-lite"/>
    </source>
</evidence>
<dbReference type="PANTHER" id="PTHR10416">
    <property type="entry name" value="DNA POLYMERASE DELTA SUBUNIT 2"/>
    <property type="match status" value="1"/>
</dbReference>
<comment type="caution">
    <text evidence="4">The sequence shown here is derived from an EMBL/GenBank/DDBJ whole genome shotgun (WGS) entry which is preliminary data.</text>
</comment>
<evidence type="ECO:0000313" key="5">
    <source>
        <dbReference type="Proteomes" id="UP001189429"/>
    </source>
</evidence>
<dbReference type="Proteomes" id="UP001189429">
    <property type="component" value="Unassembled WGS sequence"/>
</dbReference>
<feature type="region of interest" description="Disordered" evidence="3">
    <location>
        <begin position="1457"/>
        <end position="1482"/>
    </location>
</feature>
<evidence type="ECO:0000256" key="2">
    <source>
        <dbReference type="ARBA" id="ARBA00022705"/>
    </source>
</evidence>
<evidence type="ECO:0000256" key="1">
    <source>
        <dbReference type="ARBA" id="ARBA00006035"/>
    </source>
</evidence>
<dbReference type="Gene3D" id="3.60.21.50">
    <property type="match status" value="1"/>
</dbReference>
<feature type="region of interest" description="Disordered" evidence="3">
    <location>
        <begin position="1499"/>
        <end position="1574"/>
    </location>
</feature>
<dbReference type="EMBL" id="CAUYUJ010022503">
    <property type="protein sequence ID" value="CAK0910988.1"/>
    <property type="molecule type" value="Genomic_DNA"/>
</dbReference>
<keyword evidence="5" id="KW-1185">Reference proteome</keyword>
<feature type="compositionally biased region" description="Basic residues" evidence="3">
    <location>
        <begin position="1554"/>
        <end position="1564"/>
    </location>
</feature>
<comment type="similarity">
    <text evidence="1">Belongs to the DNA polymerase delta/II small subunit family.</text>
</comment>
<proteinExistence type="inferred from homology"/>
<feature type="compositionally biased region" description="Low complexity" evidence="3">
    <location>
        <begin position="1511"/>
        <end position="1527"/>
    </location>
</feature>
<sequence length="1650" mass="173757">MKQMIAVVNQRRQSLGPPVPTAACPEPSEDCTCNACLRSFRSRNPLINHPCPYLEPARDRSRGCLPRRNGQGWGMRGIAKTTIAAKMRAPEGSEEFFKASYMLVIYGGMMNTFVVAVKSVSRKSELVCGVFWPRQVYEQREGHAPPASLVTPHIHNGREMKGVFRNEDEFGRPPGCHRVSEESLEKVEQHTMVENDQTAARGRTQVNETYRGLAQVAALGVSALQNPDGGACAITVTGGSFSDDLDMLFTDATQTVSMLTDGSLNAGVNSKRIQKVIAEVESRMVGKCTAAFAGDLALATLDALTLWKTFKLTTEKPAGQCEQAAAHAALCALVASGAKVPNATCYSTWRRGAGLAADQADWATFAGDMTFQAAQWRTSLHRPPITAGEGEPSVSRVIMETLVVIFRQPANVGVGALTGMLQSIGDSATEPPPLLTAAGCEAFATEVERLCRLVFIAAVPDAEVDEVVGDKEAMLDVHGEHPSPFLKALMFLPAGIAVLPAVSTEGARMKSKEVLAGQLNDICDIIASMQSPLQLENEGGAAGAGSVALPKETAVAVETAMGKYDQLMSTMTDRFKEQRKHDLDQVSAKLDAIGADSETATKERDVALLNRALVDVSSVASRAELDRPLQLLRAVAEAEGPRCNRLAPHRASRVSSARSRTAEAARAWAPGLAMLMSDNHGNLKSSKLDQFYDQVVMSNENCRVPLETVRGGNIANWPPAVLEARLLLQCACSAALTTSPFGVLAAASRMEAGTGDLAKECEAAATNLSDDEEWSPRVLASLDALSCVASTICRFRPAFSPGWGPSTQDPANLAAFQKHSGDHVLLAIKMSWFCKEWRAAQSLVDATALNEGGEPGSALYPASWQHVDGDKGGARARQEALLAHRAKLGTAFASALNAAVCLHRTALAEVNEVVSSWIAAGCTVTPQARALASVCTATTDAMCATLVGRVEDLARMTKQLLATLPDDDAFHLGPLPLSDALDQMSEAGLIVQEKDSATYLEVASGKPAKTLCRFIVWKFYNETCVPLLQHALAVPGRHQQQRPSTPSHAWWFQEKAIVRAGRLAASMAVMQAMLRATGFSLGDLASHLRRVLASLEAKAHAVGSEAVQLNLMTPHPCVLGAVNSLLAQATQPAEKRRSAAMASWEFLAPRLQALRPALLAVCAAPWGCPAHGTGAAVPALLQSLGSLAGDCADVVAVGVLRVLPRLLPSELRRLRAAEGLTSPIGELTGVHCAPLLEDGLGSLVVSGLDAVPGGCLVSGAVLAIRGRLEAQSRTLFATGAAAAGGVLRLSSPERPLASDPRGALPAVVPVELTDIQPSRGPTSARRLLALVSGLRVGPSCARPAELSLLCDFLLGRVGGAEDRAVAARVGRLLVAGGLHEDPAARRGWSGEDPPRGAAAAAADTADLLLAPLVFSGVSVAVQAGEGDIGALPGMVQPPLPRALFPRCRASRRLELLPSPYGGTGPGPAPAGAGDGPAGAGLEVVGTSGQPVAAALRFAGAAGTPSRRCRRAGGPARQLAPAAPGAPLGRRRGRRARRRGRGRGGGSRPVPAAVRRGRRRSRWQPRRPADGSLRGQLRRRFGGGVLARAPGGRLRADPRRLSARVRAAAQRPPRGPGRRVRGAARGLPLRRGRRHGGGALSCSGCRFAASR</sequence>
<accession>A0ABN9YDV1</accession>
<dbReference type="InterPro" id="IPR024826">
    <property type="entry name" value="DNA_pol_delta/II_ssu"/>
</dbReference>
<feature type="region of interest" description="Disordered" evidence="3">
    <location>
        <begin position="1604"/>
        <end position="1641"/>
    </location>
</feature>
<reference evidence="4" key="1">
    <citation type="submission" date="2023-10" db="EMBL/GenBank/DDBJ databases">
        <authorList>
            <person name="Chen Y."/>
            <person name="Shah S."/>
            <person name="Dougan E. K."/>
            <person name="Thang M."/>
            <person name="Chan C."/>
        </authorList>
    </citation>
    <scope>NUCLEOTIDE SEQUENCE [LARGE SCALE GENOMIC DNA]</scope>
</reference>
<protein>
    <submittedName>
        <fullName evidence="4">Uncharacterized protein</fullName>
    </submittedName>
</protein>
<organism evidence="4 5">
    <name type="scientific">Prorocentrum cordatum</name>
    <dbReference type="NCBI Taxonomy" id="2364126"/>
    <lineage>
        <taxon>Eukaryota</taxon>
        <taxon>Sar</taxon>
        <taxon>Alveolata</taxon>
        <taxon>Dinophyceae</taxon>
        <taxon>Prorocentrales</taxon>
        <taxon>Prorocentraceae</taxon>
        <taxon>Prorocentrum</taxon>
    </lineage>
</organism>
<keyword evidence="2" id="KW-0235">DNA replication</keyword>
<gene>
    <name evidence="4" type="ORF">PCOR1329_LOCUS84999</name>
</gene>
<evidence type="ECO:0000313" key="4">
    <source>
        <dbReference type="EMBL" id="CAK0910988.1"/>
    </source>
</evidence>